<evidence type="ECO:0000259" key="6">
    <source>
        <dbReference type="Pfam" id="PF03168"/>
    </source>
</evidence>
<dbReference type="GO" id="GO:0098542">
    <property type="term" value="P:defense response to other organism"/>
    <property type="evidence" value="ECO:0007669"/>
    <property type="project" value="InterPro"/>
</dbReference>
<evidence type="ECO:0000256" key="3">
    <source>
        <dbReference type="ARBA" id="ARBA00022989"/>
    </source>
</evidence>
<dbReference type="AlphaFoldDB" id="A0A388KHZ3"/>
<organism evidence="7 8">
    <name type="scientific">Chara braunii</name>
    <name type="common">Braun's stonewort</name>
    <dbReference type="NCBI Taxonomy" id="69332"/>
    <lineage>
        <taxon>Eukaryota</taxon>
        <taxon>Viridiplantae</taxon>
        <taxon>Streptophyta</taxon>
        <taxon>Charophyceae</taxon>
        <taxon>Charales</taxon>
        <taxon>Characeae</taxon>
        <taxon>Chara</taxon>
    </lineage>
</organism>
<dbReference type="Pfam" id="PF03168">
    <property type="entry name" value="LEA_2"/>
    <property type="match status" value="1"/>
</dbReference>
<name>A0A388KHZ3_CHABU</name>
<dbReference type="PANTHER" id="PTHR31234">
    <property type="entry name" value="LATE EMBRYOGENESIS ABUNDANT (LEA) HYDROXYPROLINE-RICH GLYCOPROTEIN FAMILY"/>
    <property type="match status" value="1"/>
</dbReference>
<comment type="caution">
    <text evidence="7">The sequence shown here is derived from an EMBL/GenBank/DDBJ whole genome shotgun (WGS) entry which is preliminary data.</text>
</comment>
<accession>A0A388KHZ3</accession>
<feature type="domain" description="Late embryogenesis abundant protein LEA-2 subgroup" evidence="6">
    <location>
        <begin position="90"/>
        <end position="179"/>
    </location>
</feature>
<keyword evidence="3 5" id="KW-1133">Transmembrane helix</keyword>
<dbReference type="InterPro" id="IPR004864">
    <property type="entry name" value="LEA_2"/>
</dbReference>
<evidence type="ECO:0000313" key="7">
    <source>
        <dbReference type="EMBL" id="GBG69684.1"/>
    </source>
</evidence>
<gene>
    <name evidence="7" type="ORF">CBR_g4514</name>
</gene>
<feature type="transmembrane region" description="Helical" evidence="5">
    <location>
        <begin position="27"/>
        <end position="53"/>
    </location>
</feature>
<proteinExistence type="predicted"/>
<dbReference type="GO" id="GO:0016020">
    <property type="term" value="C:membrane"/>
    <property type="evidence" value="ECO:0007669"/>
    <property type="project" value="UniProtKB-SubCell"/>
</dbReference>
<dbReference type="Gene3D" id="2.60.40.1820">
    <property type="match status" value="1"/>
</dbReference>
<evidence type="ECO:0000256" key="5">
    <source>
        <dbReference type="SAM" id="Phobius"/>
    </source>
</evidence>
<reference evidence="7 8" key="1">
    <citation type="journal article" date="2018" name="Cell">
        <title>The Chara Genome: Secondary Complexity and Implications for Plant Terrestrialization.</title>
        <authorList>
            <person name="Nishiyama T."/>
            <person name="Sakayama H."/>
            <person name="Vries J.D."/>
            <person name="Buschmann H."/>
            <person name="Saint-Marcoux D."/>
            <person name="Ullrich K.K."/>
            <person name="Haas F.B."/>
            <person name="Vanderstraeten L."/>
            <person name="Becker D."/>
            <person name="Lang D."/>
            <person name="Vosolsobe S."/>
            <person name="Rombauts S."/>
            <person name="Wilhelmsson P.K.I."/>
            <person name="Janitza P."/>
            <person name="Kern R."/>
            <person name="Heyl A."/>
            <person name="Rumpler F."/>
            <person name="Villalobos L.I.A.C."/>
            <person name="Clay J.M."/>
            <person name="Skokan R."/>
            <person name="Toyoda A."/>
            <person name="Suzuki Y."/>
            <person name="Kagoshima H."/>
            <person name="Schijlen E."/>
            <person name="Tajeshwar N."/>
            <person name="Catarino B."/>
            <person name="Hetherington A.J."/>
            <person name="Saltykova A."/>
            <person name="Bonnot C."/>
            <person name="Breuninger H."/>
            <person name="Symeonidi A."/>
            <person name="Radhakrishnan G.V."/>
            <person name="Van Nieuwerburgh F."/>
            <person name="Deforce D."/>
            <person name="Chang C."/>
            <person name="Karol K.G."/>
            <person name="Hedrich R."/>
            <person name="Ulvskov P."/>
            <person name="Glockner G."/>
            <person name="Delwiche C.F."/>
            <person name="Petrasek J."/>
            <person name="Van de Peer Y."/>
            <person name="Friml J."/>
            <person name="Beilby M."/>
            <person name="Dolan L."/>
            <person name="Kohara Y."/>
            <person name="Sugano S."/>
            <person name="Fujiyama A."/>
            <person name="Delaux P.-M."/>
            <person name="Quint M."/>
            <person name="TheiBen G."/>
            <person name="Hagemann M."/>
            <person name="Harholt J."/>
            <person name="Dunand C."/>
            <person name="Zachgo S."/>
            <person name="Langdale J."/>
            <person name="Maumus F."/>
            <person name="Straeten D.V.D."/>
            <person name="Gould S.B."/>
            <person name="Rensing S.A."/>
        </authorList>
    </citation>
    <scope>NUCLEOTIDE SEQUENCE [LARGE SCALE GENOMIC DNA]</scope>
    <source>
        <strain evidence="7 8">S276</strain>
    </source>
</reference>
<sequence>MRPAPFKNAPPPSFMDEDRSFRSRHPYLLCFLVVLVILLVVLGILVLIFYFLYRPQQIVFKVAKATLTKVLVEPGATPQTLGMSGLVVVTASIRNPNRFDFTYNNVTGNLTFSEDQQLALGSVLEGRVRKQSTKLLDVNLELNTRGGGPKAAELSRAIGVDGVVNSNFRTTVTGTVKFFVLKRNYRATISCNMTITVTPSPGLNWECSEIKI</sequence>
<dbReference type="EMBL" id="BFEA01000118">
    <property type="protein sequence ID" value="GBG69684.1"/>
    <property type="molecule type" value="Genomic_DNA"/>
</dbReference>
<keyword evidence="2 5" id="KW-0812">Transmembrane</keyword>
<dbReference type="SUPFAM" id="SSF117070">
    <property type="entry name" value="LEA14-like"/>
    <property type="match status" value="1"/>
</dbReference>
<keyword evidence="8" id="KW-1185">Reference proteome</keyword>
<protein>
    <recommendedName>
        <fullName evidence="6">Late embryogenesis abundant protein LEA-2 subgroup domain-containing protein</fullName>
    </recommendedName>
</protein>
<evidence type="ECO:0000256" key="2">
    <source>
        <dbReference type="ARBA" id="ARBA00022692"/>
    </source>
</evidence>
<dbReference type="Gramene" id="GBG69684">
    <property type="protein sequence ID" value="GBG69684"/>
    <property type="gene ID" value="CBR_g4514"/>
</dbReference>
<keyword evidence="4 5" id="KW-0472">Membrane</keyword>
<dbReference type="PANTHER" id="PTHR31234:SF2">
    <property type="entry name" value="OS05G0199100 PROTEIN"/>
    <property type="match status" value="1"/>
</dbReference>
<dbReference type="InterPro" id="IPR044839">
    <property type="entry name" value="NDR1-like"/>
</dbReference>
<evidence type="ECO:0000313" key="8">
    <source>
        <dbReference type="Proteomes" id="UP000265515"/>
    </source>
</evidence>
<dbReference type="Proteomes" id="UP000265515">
    <property type="component" value="Unassembled WGS sequence"/>
</dbReference>
<evidence type="ECO:0000256" key="4">
    <source>
        <dbReference type="ARBA" id="ARBA00023136"/>
    </source>
</evidence>
<comment type="subcellular location">
    <subcellularLocation>
        <location evidence="1">Membrane</location>
        <topology evidence="1">Single-pass membrane protein</topology>
    </subcellularLocation>
</comment>
<evidence type="ECO:0000256" key="1">
    <source>
        <dbReference type="ARBA" id="ARBA00004167"/>
    </source>
</evidence>